<dbReference type="EMBL" id="MNCJ02000317">
    <property type="protein sequence ID" value="KAF5817612.1"/>
    <property type="molecule type" value="Genomic_DNA"/>
</dbReference>
<dbReference type="Gene3D" id="1.20.120.1240">
    <property type="entry name" value="Dynamin, middle domain"/>
    <property type="match status" value="1"/>
</dbReference>
<reference evidence="3" key="2">
    <citation type="submission" date="2017-02" db="EMBL/GenBank/DDBJ databases">
        <title>Sunflower complete genome.</title>
        <authorList>
            <person name="Langlade N."/>
            <person name="Munos S."/>
        </authorList>
    </citation>
    <scope>NUCLEOTIDE SEQUENCE [LARGE SCALE GENOMIC DNA]</scope>
    <source>
        <tissue evidence="3">Leaves</tissue>
    </source>
</reference>
<accession>A0A251VEW2</accession>
<dbReference type="AlphaFoldDB" id="A0A251VEW2"/>
<dbReference type="Proteomes" id="UP000215914">
    <property type="component" value="Chromosome 2"/>
</dbReference>
<proteinExistence type="predicted"/>
<evidence type="ECO:0000313" key="4">
    <source>
        <dbReference type="Proteomes" id="UP000215914"/>
    </source>
</evidence>
<dbReference type="EMBL" id="CM007891">
    <property type="protein sequence ID" value="OTG33696.1"/>
    <property type="molecule type" value="Genomic_DNA"/>
</dbReference>
<evidence type="ECO:0000313" key="2">
    <source>
        <dbReference type="EMBL" id="OTG13042.1"/>
    </source>
</evidence>
<name>A0A251VEW2_HELAN</name>
<dbReference type="EMBL" id="CM007899">
    <property type="protein sequence ID" value="OTG13042.1"/>
    <property type="molecule type" value="Genomic_DNA"/>
</dbReference>
<dbReference type="Proteomes" id="UP000215914">
    <property type="component" value="Chromosome 10"/>
</dbReference>
<keyword evidence="4" id="KW-1185">Reference proteome</keyword>
<reference evidence="1 4" key="1">
    <citation type="journal article" date="2017" name="Nature">
        <title>The sunflower genome provides insights into oil metabolism, flowering and Asterid evolution.</title>
        <authorList>
            <person name="Badouin H."/>
            <person name="Gouzy J."/>
            <person name="Grassa C.J."/>
            <person name="Murat F."/>
            <person name="Staton S.E."/>
            <person name="Cottret L."/>
            <person name="Lelandais-Briere C."/>
            <person name="Owens G.L."/>
            <person name="Carrere S."/>
            <person name="Mayjonade B."/>
            <person name="Legrand L."/>
            <person name="Gill N."/>
            <person name="Kane N.C."/>
            <person name="Bowers J.E."/>
            <person name="Hubner S."/>
            <person name="Bellec A."/>
            <person name="Berard A."/>
            <person name="Berges H."/>
            <person name="Blanchet N."/>
            <person name="Boniface M.C."/>
            <person name="Brunel D."/>
            <person name="Catrice O."/>
            <person name="Chaidir N."/>
            <person name="Claudel C."/>
            <person name="Donnadieu C."/>
            <person name="Faraut T."/>
            <person name="Fievet G."/>
            <person name="Helmstetter N."/>
            <person name="King M."/>
            <person name="Knapp S.J."/>
            <person name="Lai Z."/>
            <person name="Le Paslier M.C."/>
            <person name="Lippi Y."/>
            <person name="Lorenzon L."/>
            <person name="Mandel J.R."/>
            <person name="Marage G."/>
            <person name="Marchand G."/>
            <person name="Marquand E."/>
            <person name="Bret-Mestries E."/>
            <person name="Morien E."/>
            <person name="Nambeesan S."/>
            <person name="Nguyen T."/>
            <person name="Pegot-Espagnet P."/>
            <person name="Pouilly N."/>
            <person name="Raftis F."/>
            <person name="Sallet E."/>
            <person name="Schiex T."/>
            <person name="Thomas J."/>
            <person name="Vandecasteele C."/>
            <person name="Vares D."/>
            <person name="Vear F."/>
            <person name="Vautrin S."/>
            <person name="Crespi M."/>
            <person name="Mangin B."/>
            <person name="Burke J.M."/>
            <person name="Salse J."/>
            <person name="Munos S."/>
            <person name="Vincourt P."/>
            <person name="Rieseberg L.H."/>
            <person name="Langlade N.B."/>
        </authorList>
    </citation>
    <scope>NUCLEOTIDE SEQUENCE [LARGE SCALE GENOMIC DNA]</scope>
    <source>
        <strain evidence="4">cv. SF193</strain>
        <tissue evidence="1">Leaves</tissue>
    </source>
</reference>
<evidence type="ECO:0000313" key="3">
    <source>
        <dbReference type="EMBL" id="OTG33696.1"/>
    </source>
</evidence>
<reference evidence="1" key="3">
    <citation type="submission" date="2020-06" db="EMBL/GenBank/DDBJ databases">
        <title>Helianthus annuus Genome sequencing and assembly Release 2.</title>
        <authorList>
            <person name="Gouzy J."/>
            <person name="Langlade N."/>
            <person name="Munos S."/>
        </authorList>
    </citation>
    <scope>NUCLEOTIDE SEQUENCE</scope>
    <source>
        <tissue evidence="1">Leaves</tissue>
    </source>
</reference>
<organism evidence="3 4">
    <name type="scientific">Helianthus annuus</name>
    <name type="common">Common sunflower</name>
    <dbReference type="NCBI Taxonomy" id="4232"/>
    <lineage>
        <taxon>Eukaryota</taxon>
        <taxon>Viridiplantae</taxon>
        <taxon>Streptophyta</taxon>
        <taxon>Embryophyta</taxon>
        <taxon>Tracheophyta</taxon>
        <taxon>Spermatophyta</taxon>
        <taxon>Magnoliopsida</taxon>
        <taxon>eudicotyledons</taxon>
        <taxon>Gunneridae</taxon>
        <taxon>Pentapetalae</taxon>
        <taxon>asterids</taxon>
        <taxon>campanulids</taxon>
        <taxon>Asterales</taxon>
        <taxon>Asteraceae</taxon>
        <taxon>Asteroideae</taxon>
        <taxon>Heliantheae alliance</taxon>
        <taxon>Heliantheae</taxon>
        <taxon>Helianthus</taxon>
    </lineage>
</organism>
<protein>
    <submittedName>
        <fullName evidence="1 3">Dynamin superfamily</fullName>
    </submittedName>
</protein>
<dbReference type="Gramene" id="mRNA:HanXRQr2_Chr02g0055081">
    <property type="protein sequence ID" value="mRNA:HanXRQr2_Chr02g0055081"/>
    <property type="gene ID" value="HanXRQr2_Chr02g0055081"/>
</dbReference>
<sequence>MVSVQLEAFLMTVHFSLKELVRKSIAETVELKRFPSLKADIASAANEALEKFRDESQKPTGRLI</sequence>
<gene>
    <name evidence="3" type="ORF">HannXRQ_Chr02g0037531</name>
    <name evidence="2" type="ORF">HannXRQ_Chr10g0316311</name>
    <name evidence="1" type="ORF">HanXRQr2_Chr02g0055081</name>
</gene>
<evidence type="ECO:0000313" key="1">
    <source>
        <dbReference type="EMBL" id="KAF5817612.1"/>
    </source>
</evidence>